<dbReference type="Proteomes" id="UP000737402">
    <property type="component" value="Unassembled WGS sequence"/>
</dbReference>
<dbReference type="RefSeq" id="WP_204417928.1">
    <property type="nucleotide sequence ID" value="NZ_JAFBED010000006.1"/>
</dbReference>
<protein>
    <submittedName>
        <fullName evidence="2">Uncharacterized protein</fullName>
    </submittedName>
</protein>
<accession>A0ABS2P2L2</accession>
<comment type="caution">
    <text evidence="2">The sequence shown here is derived from an EMBL/GenBank/DDBJ whole genome shotgun (WGS) entry which is preliminary data.</text>
</comment>
<evidence type="ECO:0000313" key="2">
    <source>
        <dbReference type="EMBL" id="MBM7621191.1"/>
    </source>
</evidence>
<keyword evidence="3" id="KW-1185">Reference proteome</keyword>
<gene>
    <name evidence="2" type="ORF">JOC95_003064</name>
</gene>
<reference evidence="2 3" key="1">
    <citation type="submission" date="2021-01" db="EMBL/GenBank/DDBJ databases">
        <title>Genomic Encyclopedia of Type Strains, Phase IV (KMG-IV): sequencing the most valuable type-strain genomes for metagenomic binning, comparative biology and taxonomic classification.</title>
        <authorList>
            <person name="Goeker M."/>
        </authorList>
    </citation>
    <scope>NUCLEOTIDE SEQUENCE [LARGE SCALE GENOMIC DNA]</scope>
    <source>
        <strain evidence="2 3">DSM 25879</strain>
    </source>
</reference>
<organism evidence="2 3">
    <name type="scientific">Sutcliffiella tianshenii</name>
    <dbReference type="NCBI Taxonomy" id="1463404"/>
    <lineage>
        <taxon>Bacteria</taxon>
        <taxon>Bacillati</taxon>
        <taxon>Bacillota</taxon>
        <taxon>Bacilli</taxon>
        <taxon>Bacillales</taxon>
        <taxon>Bacillaceae</taxon>
        <taxon>Sutcliffiella</taxon>
    </lineage>
</organism>
<proteinExistence type="predicted"/>
<evidence type="ECO:0000256" key="1">
    <source>
        <dbReference type="SAM" id="Phobius"/>
    </source>
</evidence>
<keyword evidence="1" id="KW-0812">Transmembrane</keyword>
<keyword evidence="1" id="KW-1133">Transmembrane helix</keyword>
<feature type="transmembrane region" description="Helical" evidence="1">
    <location>
        <begin position="49"/>
        <end position="71"/>
    </location>
</feature>
<name>A0ABS2P2L2_9BACI</name>
<evidence type="ECO:0000313" key="3">
    <source>
        <dbReference type="Proteomes" id="UP000737402"/>
    </source>
</evidence>
<sequence>MKHTEESEFDREFRSYESMDMMEADKREVFSRLMNSVELPQKKRLFRDVFNPVVSAILAAAFLMVGGYFVANQILQEDPVQQSSPAAYEGVEKQLSDTFNKEVIIPNHPKYHAQMIWVPYSGSSMGGGTYERDRPLGATIIYKAESNTLDNKDLEKLREMGDFVYGKPVINPFKDIHSEIRVDISNVNAISGEEIDIEGTRVYYKEIEMDTDRYIKYNFLLNHLTYSFSHKVTGPETPTEARAFVTSFLKQVNK</sequence>
<keyword evidence="1" id="KW-0472">Membrane</keyword>
<dbReference type="EMBL" id="JAFBED010000006">
    <property type="protein sequence ID" value="MBM7621191.1"/>
    <property type="molecule type" value="Genomic_DNA"/>
</dbReference>